<comment type="caution">
    <text evidence="1">The sequence shown here is derived from an EMBL/GenBank/DDBJ whole genome shotgun (WGS) entry which is preliminary data.</text>
</comment>
<name>A0AAD5KZH7_9CRUS</name>
<sequence>MTVSESFVLIEKFVSTSVMSSVPSAPTSCSITSASLLLSFSRRLRTTTFLVATDVDCSATVD</sequence>
<accession>A0AAD5KZH7</accession>
<keyword evidence="2" id="KW-1185">Reference proteome</keyword>
<evidence type="ECO:0000313" key="1">
    <source>
        <dbReference type="EMBL" id="KAI9552530.1"/>
    </source>
</evidence>
<dbReference type="EMBL" id="WJBH02000009">
    <property type="protein sequence ID" value="KAI9552530.1"/>
    <property type="molecule type" value="Genomic_DNA"/>
</dbReference>
<dbReference type="Proteomes" id="UP000820818">
    <property type="component" value="Linkage Group LG9"/>
</dbReference>
<proteinExistence type="predicted"/>
<gene>
    <name evidence="1" type="ORF">GHT06_020373</name>
</gene>
<protein>
    <submittedName>
        <fullName evidence="1">Uncharacterized protein</fullName>
    </submittedName>
</protein>
<organism evidence="1 2">
    <name type="scientific">Daphnia sinensis</name>
    <dbReference type="NCBI Taxonomy" id="1820382"/>
    <lineage>
        <taxon>Eukaryota</taxon>
        <taxon>Metazoa</taxon>
        <taxon>Ecdysozoa</taxon>
        <taxon>Arthropoda</taxon>
        <taxon>Crustacea</taxon>
        <taxon>Branchiopoda</taxon>
        <taxon>Diplostraca</taxon>
        <taxon>Cladocera</taxon>
        <taxon>Anomopoda</taxon>
        <taxon>Daphniidae</taxon>
        <taxon>Daphnia</taxon>
        <taxon>Daphnia similis group</taxon>
    </lineage>
</organism>
<evidence type="ECO:0000313" key="2">
    <source>
        <dbReference type="Proteomes" id="UP000820818"/>
    </source>
</evidence>
<reference evidence="1 2" key="1">
    <citation type="submission" date="2022-05" db="EMBL/GenBank/DDBJ databases">
        <title>A multi-omics perspective on studying reproductive biology in Daphnia sinensis.</title>
        <authorList>
            <person name="Jia J."/>
        </authorList>
    </citation>
    <scope>NUCLEOTIDE SEQUENCE [LARGE SCALE GENOMIC DNA]</scope>
    <source>
        <strain evidence="1 2">WSL</strain>
    </source>
</reference>
<dbReference type="AlphaFoldDB" id="A0AAD5KZH7"/>